<dbReference type="STRING" id="930992.A0A0C9Z4J3"/>
<keyword evidence="2" id="KW-1185">Reference proteome</keyword>
<accession>A0A0C9Z4J3</accession>
<dbReference type="EMBL" id="KN836279">
    <property type="protein sequence ID" value="KIK32355.1"/>
    <property type="molecule type" value="Genomic_DNA"/>
</dbReference>
<protein>
    <submittedName>
        <fullName evidence="1">Uncharacterized protein</fullName>
    </submittedName>
</protein>
<feature type="non-terminal residue" evidence="1">
    <location>
        <position position="1"/>
    </location>
</feature>
<dbReference type="OrthoDB" id="4743193at2759"/>
<reference evidence="2" key="2">
    <citation type="submission" date="2015-01" db="EMBL/GenBank/DDBJ databases">
        <title>Evolutionary Origins and Diversification of the Mycorrhizal Mutualists.</title>
        <authorList>
            <consortium name="DOE Joint Genome Institute"/>
            <consortium name="Mycorrhizal Genomics Consortium"/>
            <person name="Kohler A."/>
            <person name="Kuo A."/>
            <person name="Nagy L.G."/>
            <person name="Floudas D."/>
            <person name="Copeland A."/>
            <person name="Barry K.W."/>
            <person name="Cichocki N."/>
            <person name="Veneault-Fourrey C."/>
            <person name="LaButti K."/>
            <person name="Lindquist E.A."/>
            <person name="Lipzen A."/>
            <person name="Lundell T."/>
            <person name="Morin E."/>
            <person name="Murat C."/>
            <person name="Riley R."/>
            <person name="Ohm R."/>
            <person name="Sun H."/>
            <person name="Tunlid A."/>
            <person name="Henrissat B."/>
            <person name="Grigoriev I.V."/>
            <person name="Hibbett D.S."/>
            <person name="Martin F."/>
        </authorList>
    </citation>
    <scope>NUCLEOTIDE SEQUENCE [LARGE SCALE GENOMIC DNA]</scope>
    <source>
        <strain evidence="2">UH-Slu-Lm8-n1</strain>
    </source>
</reference>
<dbReference type="AlphaFoldDB" id="A0A0C9Z4J3"/>
<dbReference type="HOGENOM" id="CLU_142990_0_0_1"/>
<name>A0A0C9Z4J3_9AGAM</name>
<reference evidence="1 2" key="1">
    <citation type="submission" date="2014-04" db="EMBL/GenBank/DDBJ databases">
        <authorList>
            <consortium name="DOE Joint Genome Institute"/>
            <person name="Kuo A."/>
            <person name="Ruytinx J."/>
            <person name="Rineau F."/>
            <person name="Colpaert J."/>
            <person name="Kohler A."/>
            <person name="Nagy L.G."/>
            <person name="Floudas D."/>
            <person name="Copeland A."/>
            <person name="Barry K.W."/>
            <person name="Cichocki N."/>
            <person name="Veneault-Fourrey C."/>
            <person name="LaButti K."/>
            <person name="Lindquist E.A."/>
            <person name="Lipzen A."/>
            <person name="Lundell T."/>
            <person name="Morin E."/>
            <person name="Murat C."/>
            <person name="Sun H."/>
            <person name="Tunlid A."/>
            <person name="Henrissat B."/>
            <person name="Grigoriev I.V."/>
            <person name="Hibbett D.S."/>
            <person name="Martin F."/>
            <person name="Nordberg H.P."/>
            <person name="Cantor M.N."/>
            <person name="Hua S.X."/>
        </authorList>
    </citation>
    <scope>NUCLEOTIDE SEQUENCE [LARGE SCALE GENOMIC DNA]</scope>
    <source>
        <strain evidence="1 2">UH-Slu-Lm8-n1</strain>
    </source>
</reference>
<evidence type="ECO:0000313" key="2">
    <source>
        <dbReference type="Proteomes" id="UP000054485"/>
    </source>
</evidence>
<proteinExistence type="predicted"/>
<organism evidence="1 2">
    <name type="scientific">Suillus luteus UH-Slu-Lm8-n1</name>
    <dbReference type="NCBI Taxonomy" id="930992"/>
    <lineage>
        <taxon>Eukaryota</taxon>
        <taxon>Fungi</taxon>
        <taxon>Dikarya</taxon>
        <taxon>Basidiomycota</taxon>
        <taxon>Agaricomycotina</taxon>
        <taxon>Agaricomycetes</taxon>
        <taxon>Agaricomycetidae</taxon>
        <taxon>Boletales</taxon>
        <taxon>Suillineae</taxon>
        <taxon>Suillaceae</taxon>
        <taxon>Suillus</taxon>
    </lineage>
</organism>
<gene>
    <name evidence="1" type="ORF">CY34DRAFT_101658</name>
</gene>
<sequence>KKVVILSIMMQSTNRKSNVLQSILGIFLQSMHTPQHVVDTLARIGISISTDPIHSAIKSLSIESQNNMRDLRRSLLASYAYDNFDVDLKTHVLSAEKFNESHITVTYLRMIRGNGRA</sequence>
<evidence type="ECO:0000313" key="1">
    <source>
        <dbReference type="EMBL" id="KIK32355.1"/>
    </source>
</evidence>
<dbReference type="InParanoid" id="A0A0C9Z4J3"/>
<dbReference type="Proteomes" id="UP000054485">
    <property type="component" value="Unassembled WGS sequence"/>
</dbReference>